<proteinExistence type="predicted"/>
<accession>A0ACB8N1K6</accession>
<reference evidence="2" key="1">
    <citation type="journal article" date="2023" name="Hortic. Res.">
        <title>A chromosome-level phased genome enabling allele-level studies in sweet orange: a case study on citrus Huanglongbing tolerance.</title>
        <authorList>
            <person name="Wu B."/>
            <person name="Yu Q."/>
            <person name="Deng Z."/>
            <person name="Duan Y."/>
            <person name="Luo F."/>
            <person name="Gmitter F. Jr."/>
        </authorList>
    </citation>
    <scope>NUCLEOTIDE SEQUENCE [LARGE SCALE GENOMIC DNA]</scope>
    <source>
        <strain evidence="2">cv. Valencia</strain>
    </source>
</reference>
<evidence type="ECO:0000313" key="2">
    <source>
        <dbReference type="Proteomes" id="UP000829398"/>
    </source>
</evidence>
<comment type="caution">
    <text evidence="1">The sequence shown here is derived from an EMBL/GenBank/DDBJ whole genome shotgun (WGS) entry which is preliminary data.</text>
</comment>
<gene>
    <name evidence="1" type="ORF">KPL71_003866</name>
</gene>
<name>A0ACB8N1K6_CITSI</name>
<keyword evidence="2" id="KW-1185">Reference proteome</keyword>
<organism evidence="1 2">
    <name type="scientific">Citrus sinensis</name>
    <name type="common">Sweet orange</name>
    <name type="synonym">Citrus aurantium var. sinensis</name>
    <dbReference type="NCBI Taxonomy" id="2711"/>
    <lineage>
        <taxon>Eukaryota</taxon>
        <taxon>Viridiplantae</taxon>
        <taxon>Streptophyta</taxon>
        <taxon>Embryophyta</taxon>
        <taxon>Tracheophyta</taxon>
        <taxon>Spermatophyta</taxon>
        <taxon>Magnoliopsida</taxon>
        <taxon>eudicotyledons</taxon>
        <taxon>Gunneridae</taxon>
        <taxon>Pentapetalae</taxon>
        <taxon>rosids</taxon>
        <taxon>malvids</taxon>
        <taxon>Sapindales</taxon>
        <taxon>Rutaceae</taxon>
        <taxon>Aurantioideae</taxon>
        <taxon>Citrus</taxon>
    </lineage>
</organism>
<dbReference type="Proteomes" id="UP000829398">
    <property type="component" value="Chromosome 2"/>
</dbReference>
<evidence type="ECO:0000313" key="1">
    <source>
        <dbReference type="EMBL" id="KAH9791769.1"/>
    </source>
</evidence>
<sequence>MVIYSDVYVTRMIVCSRNERESCNKTLESPPVEGRRKSVKCSQSRFCLTSKIIKSEDTSNKSCKLMFNRPVTLQVCYASKSEDANQRTTSQEVFFKNLDALYRFIRPYGLMGTVIAITSVSLLPLQNLDDLTPTYFMGFLKAMVPGLLMTVYEFAINQLYDVKIDKSLAMGIMLRSPPLLLALIIWFLLASAYSVDLPFLRWKRNSYLTTLYMVLERALVLQFAYFIHIQKYVLGRQIAITRTLMFAVAIKCCFCFVISLLKDIPDEDGDREFGIQTPSVILGKESVLWLCVYVLLISYGAVIIVGLTSSPYLLSKLVMIISHIMLATLLWHQARTVDLSSKASTLSFYMFIWKLHIVQYLVLPFIMKKWFHLTNQIVMLRKRKMRNCLFNSDGDKKKVLVGGPLSFKNVIIALIEPKGEIALFLEKQIREIEKVHVRSYGGNTGHFLQLRVIIDVTKPLRKCVKLQSPNEENEVIILLLRYERLLDFCYNCGKIGHVHRECLEDKESNSLKSPCRFRFVESFKSSGDWASSEVS</sequence>
<dbReference type="EMBL" id="CM039171">
    <property type="protein sequence ID" value="KAH9791769.1"/>
    <property type="molecule type" value="Genomic_DNA"/>
</dbReference>
<protein>
    <submittedName>
        <fullName evidence="1">Homogentisate geranylgeranyltransferase</fullName>
    </submittedName>
</protein>